<feature type="region of interest" description="Disordered" evidence="1">
    <location>
        <begin position="13"/>
        <end position="33"/>
    </location>
</feature>
<sequence>MSSGLCVHTVWARERERGGRSPGRSQSTDGLPGGVLVPALSCPVTSTHQQCPVEPWHCSDTTIKATPSAAMRRTTSRTRRPALPVEGGTARRRHSEARGLRGGRSARGLCGARRESEDAPVHLGRREHVFRSYGETQMCKDLILMNFYKGSVAAVVSGGRGGAPRFDVFLSIMNTTTRGPFGRIKPTWLVTVSGRCAGGSPGPGSLLSLTVHTPAVSTGAEALSQQ</sequence>
<feature type="region of interest" description="Disordered" evidence="1">
    <location>
        <begin position="67"/>
        <end position="113"/>
    </location>
</feature>
<evidence type="ECO:0000256" key="1">
    <source>
        <dbReference type="SAM" id="MobiDB-lite"/>
    </source>
</evidence>
<name>A0A4Z2HHH4_9TELE</name>
<accession>A0A4Z2HHH4</accession>
<proteinExistence type="predicted"/>
<protein>
    <submittedName>
        <fullName evidence="2">Uncharacterized protein</fullName>
    </submittedName>
</protein>
<keyword evidence="3" id="KW-1185">Reference proteome</keyword>
<dbReference type="EMBL" id="SRLO01000237">
    <property type="protein sequence ID" value="TNN65287.1"/>
    <property type="molecule type" value="Genomic_DNA"/>
</dbReference>
<dbReference type="AlphaFoldDB" id="A0A4Z2HHH4"/>
<dbReference type="Proteomes" id="UP000314294">
    <property type="component" value="Unassembled WGS sequence"/>
</dbReference>
<evidence type="ECO:0000313" key="2">
    <source>
        <dbReference type="EMBL" id="TNN65287.1"/>
    </source>
</evidence>
<comment type="caution">
    <text evidence="2">The sequence shown here is derived from an EMBL/GenBank/DDBJ whole genome shotgun (WGS) entry which is preliminary data.</text>
</comment>
<evidence type="ECO:0000313" key="3">
    <source>
        <dbReference type="Proteomes" id="UP000314294"/>
    </source>
</evidence>
<organism evidence="2 3">
    <name type="scientific">Liparis tanakae</name>
    <name type="common">Tanaka's snailfish</name>
    <dbReference type="NCBI Taxonomy" id="230148"/>
    <lineage>
        <taxon>Eukaryota</taxon>
        <taxon>Metazoa</taxon>
        <taxon>Chordata</taxon>
        <taxon>Craniata</taxon>
        <taxon>Vertebrata</taxon>
        <taxon>Euteleostomi</taxon>
        <taxon>Actinopterygii</taxon>
        <taxon>Neopterygii</taxon>
        <taxon>Teleostei</taxon>
        <taxon>Neoteleostei</taxon>
        <taxon>Acanthomorphata</taxon>
        <taxon>Eupercaria</taxon>
        <taxon>Perciformes</taxon>
        <taxon>Cottioidei</taxon>
        <taxon>Cottales</taxon>
        <taxon>Liparidae</taxon>
        <taxon>Liparis</taxon>
    </lineage>
</organism>
<reference evidence="2 3" key="1">
    <citation type="submission" date="2019-03" db="EMBL/GenBank/DDBJ databases">
        <title>First draft genome of Liparis tanakae, snailfish: a comprehensive survey of snailfish specific genes.</title>
        <authorList>
            <person name="Kim W."/>
            <person name="Song I."/>
            <person name="Jeong J.-H."/>
            <person name="Kim D."/>
            <person name="Kim S."/>
            <person name="Ryu S."/>
            <person name="Song J.Y."/>
            <person name="Lee S.K."/>
        </authorList>
    </citation>
    <scope>NUCLEOTIDE SEQUENCE [LARGE SCALE GENOMIC DNA]</scope>
    <source>
        <tissue evidence="2">Muscle</tissue>
    </source>
</reference>
<gene>
    <name evidence="2" type="ORF">EYF80_024441</name>
</gene>